<dbReference type="Proteomes" id="UP001601059">
    <property type="component" value="Unassembled WGS sequence"/>
</dbReference>
<gene>
    <name evidence="3" type="ORF">ACFYKX_13480</name>
</gene>
<evidence type="ECO:0000313" key="4">
    <source>
        <dbReference type="Proteomes" id="UP001601059"/>
    </source>
</evidence>
<dbReference type="SUPFAM" id="SSF55781">
    <property type="entry name" value="GAF domain-like"/>
    <property type="match status" value="1"/>
</dbReference>
<dbReference type="SMART" id="SM00052">
    <property type="entry name" value="EAL"/>
    <property type="match status" value="1"/>
</dbReference>
<dbReference type="NCBIfam" id="TIGR00254">
    <property type="entry name" value="GGDEF"/>
    <property type="match status" value="1"/>
</dbReference>
<dbReference type="PANTHER" id="PTHR44757">
    <property type="entry name" value="DIGUANYLATE CYCLASE DGCP"/>
    <property type="match status" value="1"/>
</dbReference>
<dbReference type="CDD" id="cd01948">
    <property type="entry name" value="EAL"/>
    <property type="match status" value="1"/>
</dbReference>
<dbReference type="InterPro" id="IPR035919">
    <property type="entry name" value="EAL_sf"/>
</dbReference>
<comment type="caution">
    <text evidence="3">The sequence shown here is derived from an EMBL/GenBank/DDBJ whole genome shotgun (WGS) entry which is preliminary data.</text>
</comment>
<organism evidence="3 4">
    <name type="scientific">Cytobacillus spartinae</name>
    <dbReference type="NCBI Taxonomy" id="3299023"/>
    <lineage>
        <taxon>Bacteria</taxon>
        <taxon>Bacillati</taxon>
        <taxon>Bacillota</taxon>
        <taxon>Bacilli</taxon>
        <taxon>Bacillales</taxon>
        <taxon>Bacillaceae</taxon>
        <taxon>Cytobacillus</taxon>
    </lineage>
</organism>
<reference evidence="3 4" key="1">
    <citation type="submission" date="2024-08" db="EMBL/GenBank/DDBJ databases">
        <title>Two novel Cytobacillus novel species.</title>
        <authorList>
            <person name="Liu G."/>
        </authorList>
    </citation>
    <scope>NUCLEOTIDE SEQUENCE [LARGE SCALE GENOMIC DNA]</scope>
    <source>
        <strain evidence="3 4">FJAT-54145</strain>
    </source>
</reference>
<accession>A0ABW6KFE7</accession>
<dbReference type="SUPFAM" id="SSF141868">
    <property type="entry name" value="EAL domain-like"/>
    <property type="match status" value="1"/>
</dbReference>
<dbReference type="Gene3D" id="3.30.70.270">
    <property type="match status" value="1"/>
</dbReference>
<dbReference type="InterPro" id="IPR000160">
    <property type="entry name" value="GGDEF_dom"/>
</dbReference>
<evidence type="ECO:0000313" key="3">
    <source>
        <dbReference type="EMBL" id="MFE8701610.1"/>
    </source>
</evidence>
<dbReference type="InterPro" id="IPR029787">
    <property type="entry name" value="Nucleotide_cyclase"/>
</dbReference>
<feature type="domain" description="GGDEF" evidence="2">
    <location>
        <begin position="300"/>
        <end position="433"/>
    </location>
</feature>
<dbReference type="InterPro" id="IPR043128">
    <property type="entry name" value="Rev_trsase/Diguanyl_cyclase"/>
</dbReference>
<dbReference type="RefSeq" id="WP_389361580.1">
    <property type="nucleotide sequence ID" value="NZ_JBIACK010000006.1"/>
</dbReference>
<dbReference type="Pfam" id="PF00990">
    <property type="entry name" value="GGDEF"/>
    <property type="match status" value="1"/>
</dbReference>
<dbReference type="SUPFAM" id="SSF55073">
    <property type="entry name" value="Nucleotide cyclase"/>
    <property type="match status" value="1"/>
</dbReference>
<feature type="domain" description="EAL" evidence="1">
    <location>
        <begin position="442"/>
        <end position="696"/>
    </location>
</feature>
<name>A0ABW6KFE7_9BACI</name>
<dbReference type="Gene3D" id="3.20.20.450">
    <property type="entry name" value="EAL domain"/>
    <property type="match status" value="1"/>
</dbReference>
<proteinExistence type="predicted"/>
<dbReference type="InterPro" id="IPR003018">
    <property type="entry name" value="GAF"/>
</dbReference>
<protein>
    <submittedName>
        <fullName evidence="3">EAL domain-containing protein</fullName>
    </submittedName>
</protein>
<dbReference type="InterPro" id="IPR052155">
    <property type="entry name" value="Biofilm_reg_signaling"/>
</dbReference>
<dbReference type="Gene3D" id="3.30.450.40">
    <property type="match status" value="1"/>
</dbReference>
<dbReference type="InterPro" id="IPR001633">
    <property type="entry name" value="EAL_dom"/>
</dbReference>
<dbReference type="PROSITE" id="PS50883">
    <property type="entry name" value="EAL"/>
    <property type="match status" value="1"/>
</dbReference>
<dbReference type="InterPro" id="IPR029016">
    <property type="entry name" value="GAF-like_dom_sf"/>
</dbReference>
<dbReference type="CDD" id="cd01949">
    <property type="entry name" value="GGDEF"/>
    <property type="match status" value="1"/>
</dbReference>
<dbReference type="EMBL" id="JBIACK010000006">
    <property type="protein sequence ID" value="MFE8701610.1"/>
    <property type="molecule type" value="Genomic_DNA"/>
</dbReference>
<dbReference type="Pfam" id="PF00563">
    <property type="entry name" value="EAL"/>
    <property type="match status" value="1"/>
</dbReference>
<evidence type="ECO:0000259" key="2">
    <source>
        <dbReference type="PROSITE" id="PS50887"/>
    </source>
</evidence>
<dbReference type="Pfam" id="PF13492">
    <property type="entry name" value="GAF_3"/>
    <property type="match status" value="1"/>
</dbReference>
<keyword evidence="4" id="KW-1185">Reference proteome</keyword>
<dbReference type="SMART" id="SM00267">
    <property type="entry name" value="GGDEF"/>
    <property type="match status" value="1"/>
</dbReference>
<sequence length="709" mass="80193">MNNLLNDTSFSGPNSSFPSFILKMDPEGTILESKVEDGHLRVKENFLSHINGLDQAYFKEMVAHCQYKEEVQFEFCLKTGKWIRGLLRKADHQEQFVLTGYDISMEKRKERTIVGVQEVLKALASNTKITDVLSQLAVVIEGHLSNVSCSILIYEGEKKFELVASSNLQTKIISAIEELTNHTNSLFQEIVERKISIKRSANFYLQTSMNGCHGIPVLSSSGEVLGVVAIFSEDDNELCDDELNVVSNLGKIAAIAIEKHKKDKELHTLAFFDPLTNLPNRSLMISNIDHAISEFQHTQNRFVLIYIDFDRFKILNDSFGHLGGDQILKALTTKLSTCLSEGDFVARMNGDEFIVLIKNVGEQKPLQQEIQKISDVFKQAYYLGEQELYVTASFGIVEFPKDGADARSLLIKADLACQQAKKEGRNHVQFYQKGLGKNLSNRLNLEKDLRYALERDELILYYQPLVNVVKGRIMGAEALLRWNHPKLGIIPPGEFISILEDTGLIIPIGEWLIQEACRQQNIWVQKGLPALSVSVNISPVQFKSNILVKAVNNALAHSKLNPSFLKLELTENMIVNNIGETLKILNELKHIGIGVSIDDFGTGYSSLSYLKKFPIETIKIDRAFIKEIDYDRQDQAIVKAIIDMGRSLKLDIVAEGTERDRQIHYLREVGCETVQGYFFSRPVPADEFEKQLFPWNKLARELSHQTYSI</sequence>
<dbReference type="PANTHER" id="PTHR44757:SF2">
    <property type="entry name" value="BIOFILM ARCHITECTURE MAINTENANCE PROTEIN MBAA"/>
    <property type="match status" value="1"/>
</dbReference>
<evidence type="ECO:0000259" key="1">
    <source>
        <dbReference type="PROSITE" id="PS50883"/>
    </source>
</evidence>
<dbReference type="PROSITE" id="PS50887">
    <property type="entry name" value="GGDEF"/>
    <property type="match status" value="1"/>
</dbReference>